<dbReference type="Gene3D" id="3.30.200.20">
    <property type="entry name" value="Phosphorylase Kinase, domain 1"/>
    <property type="match status" value="1"/>
</dbReference>
<dbReference type="GO" id="GO:0004674">
    <property type="term" value="F:protein serine/threonine kinase activity"/>
    <property type="evidence" value="ECO:0007669"/>
    <property type="project" value="UniProtKB-KW"/>
</dbReference>
<dbReference type="EMBL" id="BNCQ01000002">
    <property type="protein sequence ID" value="GIL95019.1"/>
    <property type="molecule type" value="Genomic_DNA"/>
</dbReference>
<feature type="binding site" evidence="6">
    <location>
        <position position="152"/>
    </location>
    <ligand>
        <name>ATP</name>
        <dbReference type="ChEBI" id="CHEBI:30616"/>
    </ligand>
</feature>
<dbReference type="PANTHER" id="PTHR44329">
    <property type="entry name" value="SERINE/THREONINE-PROTEIN KINASE TNNI3K-RELATED"/>
    <property type="match status" value="1"/>
</dbReference>
<dbReference type="InterPro" id="IPR000719">
    <property type="entry name" value="Prot_kinase_dom"/>
</dbReference>
<evidence type="ECO:0000313" key="10">
    <source>
        <dbReference type="EMBL" id="GIL81315.1"/>
    </source>
</evidence>
<dbReference type="Pfam" id="PF07714">
    <property type="entry name" value="PK_Tyr_Ser-Thr"/>
    <property type="match status" value="1"/>
</dbReference>
<feature type="domain" description="Protein kinase" evidence="9">
    <location>
        <begin position="125"/>
        <end position="464"/>
    </location>
</feature>
<gene>
    <name evidence="10" type="ORF">Vretifemale_10253</name>
    <name evidence="11" type="ORF">Vretimale_1131</name>
</gene>
<evidence type="ECO:0000256" key="5">
    <source>
        <dbReference type="ARBA" id="ARBA00022840"/>
    </source>
</evidence>
<proteinExistence type="inferred from homology"/>
<dbReference type="InterPro" id="IPR051681">
    <property type="entry name" value="Ser/Thr_Kinases-Pseudokinases"/>
</dbReference>
<evidence type="ECO:0000313" key="12">
    <source>
        <dbReference type="Proteomes" id="UP000722791"/>
    </source>
</evidence>
<dbReference type="Gene3D" id="1.10.510.10">
    <property type="entry name" value="Transferase(Phosphotransferase) domain 1"/>
    <property type="match status" value="1"/>
</dbReference>
<sequence>MMFLGCFGRRSSTKESPHGRFTTASLNEDIPTPPRPPQENEAPERLCHAAGQQSTRQGRSPEGQNGVLSPPRSQDGVRNPTAGSIPVVGASSSVRATGLNAYPIKDLRPENVTVCDAHNIMDGLCLQQRKLGRGTFGIVVPGIYQGAKCAVKIMLSTGLDRRAISELLLSPRLIHPNTVATYASRCAQLTHEFFDLLEGERSVDYDPSLPRLLEPVPLTSDDGFGEPRGLNDGSDSLLVLHQILHTLGAETGMMVLIVVQEYCDRGTLESAIRKSIFRPSQQWGVRLARRALLRSSVEIACGLLHLHDSGVVHGDVKPANLLLVSSREDRRGFVVKVGDFGLAHVLPATVNSLYTETSGSLAYMAPEAFQGKVSRATDVWSFGVCLWEMLTGERPYSGCHYWEVLLGVQEGTVELQWPEDDLMTADIIQLGRQCLSHKPEDRPSLDVIIQSLVGIEREIRAELLASQQQEVQQIRT</sequence>
<dbReference type="Proteomes" id="UP000747110">
    <property type="component" value="Unassembled WGS sequence"/>
</dbReference>
<dbReference type="SUPFAM" id="SSF56112">
    <property type="entry name" value="Protein kinase-like (PK-like)"/>
    <property type="match status" value="1"/>
</dbReference>
<keyword evidence="5 6" id="KW-0067">ATP-binding</keyword>
<evidence type="ECO:0000313" key="11">
    <source>
        <dbReference type="EMBL" id="GIL95019.1"/>
    </source>
</evidence>
<evidence type="ECO:0000256" key="8">
    <source>
        <dbReference type="SAM" id="MobiDB-lite"/>
    </source>
</evidence>
<dbReference type="InterPro" id="IPR017441">
    <property type="entry name" value="Protein_kinase_ATP_BS"/>
</dbReference>
<dbReference type="PROSITE" id="PS00107">
    <property type="entry name" value="PROTEIN_KINASE_ATP"/>
    <property type="match status" value="1"/>
</dbReference>
<dbReference type="EMBL" id="BNCP01000021">
    <property type="protein sequence ID" value="GIL81315.1"/>
    <property type="molecule type" value="Genomic_DNA"/>
</dbReference>
<evidence type="ECO:0000256" key="1">
    <source>
        <dbReference type="ARBA" id="ARBA00022527"/>
    </source>
</evidence>
<evidence type="ECO:0000256" key="6">
    <source>
        <dbReference type="PROSITE-ProRule" id="PRU10141"/>
    </source>
</evidence>
<evidence type="ECO:0000256" key="2">
    <source>
        <dbReference type="ARBA" id="ARBA00022679"/>
    </source>
</evidence>
<dbReference type="InterPro" id="IPR001245">
    <property type="entry name" value="Ser-Thr/Tyr_kinase_cat_dom"/>
</dbReference>
<dbReference type="GO" id="GO:0005524">
    <property type="term" value="F:ATP binding"/>
    <property type="evidence" value="ECO:0007669"/>
    <property type="project" value="UniProtKB-UniRule"/>
</dbReference>
<evidence type="ECO:0000313" key="13">
    <source>
        <dbReference type="Proteomes" id="UP000747110"/>
    </source>
</evidence>
<dbReference type="PROSITE" id="PS00108">
    <property type="entry name" value="PROTEIN_KINASE_ST"/>
    <property type="match status" value="1"/>
</dbReference>
<evidence type="ECO:0000256" key="7">
    <source>
        <dbReference type="RuleBase" id="RU000304"/>
    </source>
</evidence>
<dbReference type="AlphaFoldDB" id="A0A8J4D910"/>
<dbReference type="InterPro" id="IPR011009">
    <property type="entry name" value="Kinase-like_dom_sf"/>
</dbReference>
<protein>
    <recommendedName>
        <fullName evidence="9">Protein kinase domain-containing protein</fullName>
    </recommendedName>
</protein>
<dbReference type="Proteomes" id="UP000722791">
    <property type="component" value="Unassembled WGS sequence"/>
</dbReference>
<dbReference type="SMART" id="SM00220">
    <property type="entry name" value="S_TKc"/>
    <property type="match status" value="1"/>
</dbReference>
<reference evidence="11" key="1">
    <citation type="journal article" date="2021" name="Proc. Natl. Acad. Sci. U.S.A.">
        <title>Three genomes in the algal genus Volvox reveal the fate of a haploid sex-determining region after a transition to homothallism.</title>
        <authorList>
            <person name="Yamamoto K."/>
            <person name="Hamaji T."/>
            <person name="Kawai-Toyooka H."/>
            <person name="Matsuzaki R."/>
            <person name="Takahashi F."/>
            <person name="Nishimura Y."/>
            <person name="Kawachi M."/>
            <person name="Noguchi H."/>
            <person name="Minakuchi Y."/>
            <person name="Umen J.G."/>
            <person name="Toyoda A."/>
            <person name="Nozaki H."/>
        </authorList>
    </citation>
    <scope>NUCLEOTIDE SEQUENCE</scope>
    <source>
        <strain evidence="11">NIES-3785</strain>
        <strain evidence="10">NIES-3786</strain>
    </source>
</reference>
<dbReference type="PROSITE" id="PS50011">
    <property type="entry name" value="PROTEIN_KINASE_DOM"/>
    <property type="match status" value="1"/>
</dbReference>
<dbReference type="PANTHER" id="PTHR44329:SF214">
    <property type="entry name" value="PROTEIN KINASE DOMAIN-CONTAINING PROTEIN"/>
    <property type="match status" value="1"/>
</dbReference>
<dbReference type="OrthoDB" id="1711006at2759"/>
<keyword evidence="4" id="KW-0418">Kinase</keyword>
<evidence type="ECO:0000256" key="3">
    <source>
        <dbReference type="ARBA" id="ARBA00022741"/>
    </source>
</evidence>
<dbReference type="PRINTS" id="PR00109">
    <property type="entry name" value="TYRKINASE"/>
</dbReference>
<comment type="caution">
    <text evidence="11">The sequence shown here is derived from an EMBL/GenBank/DDBJ whole genome shotgun (WGS) entry which is preliminary data.</text>
</comment>
<feature type="compositionally biased region" description="Polar residues" evidence="8">
    <location>
        <begin position="51"/>
        <end position="67"/>
    </location>
</feature>
<evidence type="ECO:0000256" key="4">
    <source>
        <dbReference type="ARBA" id="ARBA00022777"/>
    </source>
</evidence>
<keyword evidence="3 6" id="KW-0547">Nucleotide-binding</keyword>
<keyword evidence="13" id="KW-1185">Reference proteome</keyword>
<name>A0A8J4D910_9CHLO</name>
<keyword evidence="1 7" id="KW-0723">Serine/threonine-protein kinase</keyword>
<evidence type="ECO:0000259" key="9">
    <source>
        <dbReference type="PROSITE" id="PS50011"/>
    </source>
</evidence>
<organism evidence="11 12">
    <name type="scientific">Volvox reticuliferus</name>
    <dbReference type="NCBI Taxonomy" id="1737510"/>
    <lineage>
        <taxon>Eukaryota</taxon>
        <taxon>Viridiplantae</taxon>
        <taxon>Chlorophyta</taxon>
        <taxon>core chlorophytes</taxon>
        <taxon>Chlorophyceae</taxon>
        <taxon>CS clade</taxon>
        <taxon>Chlamydomonadales</taxon>
        <taxon>Volvocaceae</taxon>
        <taxon>Volvox</taxon>
    </lineage>
</organism>
<feature type="region of interest" description="Disordered" evidence="8">
    <location>
        <begin position="1"/>
        <end position="88"/>
    </location>
</feature>
<accession>A0A8J4D910</accession>
<dbReference type="InterPro" id="IPR008271">
    <property type="entry name" value="Ser/Thr_kinase_AS"/>
</dbReference>
<keyword evidence="2" id="KW-0808">Transferase</keyword>
<comment type="similarity">
    <text evidence="7">Belongs to the protein kinase superfamily.</text>
</comment>